<keyword evidence="2" id="KW-1003">Cell membrane</keyword>
<feature type="transmembrane region" description="Helical" evidence="6">
    <location>
        <begin position="96"/>
        <end position="116"/>
    </location>
</feature>
<feature type="transmembrane region" description="Helical" evidence="6">
    <location>
        <begin position="174"/>
        <end position="194"/>
    </location>
</feature>
<evidence type="ECO:0000256" key="2">
    <source>
        <dbReference type="ARBA" id="ARBA00022475"/>
    </source>
</evidence>
<protein>
    <submittedName>
        <fullName evidence="7">Unannotated protein</fullName>
    </submittedName>
</protein>
<keyword evidence="4 6" id="KW-1133">Transmembrane helix</keyword>
<dbReference type="PANTHER" id="PTHR30482">
    <property type="entry name" value="HIGH-AFFINITY BRANCHED-CHAIN AMINO ACID TRANSPORT SYSTEM PERMEASE"/>
    <property type="match status" value="1"/>
</dbReference>
<dbReference type="InterPro" id="IPR043428">
    <property type="entry name" value="LivM-like"/>
</dbReference>
<sequence>MSVKSSNHNVARTLGWPVANKLAVFIGVLIAAIVPFVISGSYWLGTLTLALIIIVLNQSWNLVLGYSGVWNFGQLAIYAIGGYAAGLVSLHTSLPWPVAMLIGGISAMAVSLVLAFPTLRLRGIYVSLLTFGFAEVIRLLIISDQSGITGGTFGLSGFKGFGLADVESQLRQKYFYWIALVVALVSSAVFYRVIHSHVGNGLIALRESPALAAARGLNPVKYQIIAFGLSGLFAGFAGSLYAFNYGVVGPSIMGLGPMTLFVTMLVVGGMGTQTGPILGTLLVAVASTSLEKWPEVRLIVFSLLLLLIVLLVPRGFVPILGDLKKRVSDWVAE</sequence>
<feature type="transmembrane region" description="Helical" evidence="6">
    <location>
        <begin position="123"/>
        <end position="142"/>
    </location>
</feature>
<evidence type="ECO:0000313" key="7">
    <source>
        <dbReference type="EMBL" id="CAB4330935.1"/>
    </source>
</evidence>
<comment type="subcellular location">
    <subcellularLocation>
        <location evidence="1">Cell membrane</location>
        <topology evidence="1">Multi-pass membrane protein</topology>
    </subcellularLocation>
</comment>
<proteinExistence type="predicted"/>
<evidence type="ECO:0000256" key="5">
    <source>
        <dbReference type="ARBA" id="ARBA00023136"/>
    </source>
</evidence>
<gene>
    <name evidence="7" type="ORF">UFOPK3770_00167</name>
</gene>
<evidence type="ECO:0000256" key="4">
    <source>
        <dbReference type="ARBA" id="ARBA00022989"/>
    </source>
</evidence>
<dbReference type="GO" id="GO:0015658">
    <property type="term" value="F:branched-chain amino acid transmembrane transporter activity"/>
    <property type="evidence" value="ECO:0007669"/>
    <property type="project" value="InterPro"/>
</dbReference>
<feature type="transmembrane region" description="Helical" evidence="6">
    <location>
        <begin position="298"/>
        <end position="320"/>
    </location>
</feature>
<dbReference type="InterPro" id="IPR001851">
    <property type="entry name" value="ABC_transp_permease"/>
</dbReference>
<reference evidence="7" key="1">
    <citation type="submission" date="2020-05" db="EMBL/GenBank/DDBJ databases">
        <authorList>
            <person name="Chiriac C."/>
            <person name="Salcher M."/>
            <person name="Ghai R."/>
            <person name="Kavagutti S V."/>
        </authorList>
    </citation>
    <scope>NUCLEOTIDE SEQUENCE</scope>
</reference>
<feature type="transmembrane region" description="Helical" evidence="6">
    <location>
        <begin position="224"/>
        <end position="248"/>
    </location>
</feature>
<dbReference type="AlphaFoldDB" id="A0A6J5YKC6"/>
<evidence type="ECO:0000256" key="3">
    <source>
        <dbReference type="ARBA" id="ARBA00022692"/>
    </source>
</evidence>
<evidence type="ECO:0000256" key="1">
    <source>
        <dbReference type="ARBA" id="ARBA00004651"/>
    </source>
</evidence>
<dbReference type="GO" id="GO:0005886">
    <property type="term" value="C:plasma membrane"/>
    <property type="evidence" value="ECO:0007669"/>
    <property type="project" value="UniProtKB-SubCell"/>
</dbReference>
<keyword evidence="5 6" id="KW-0472">Membrane</keyword>
<evidence type="ECO:0000256" key="6">
    <source>
        <dbReference type="SAM" id="Phobius"/>
    </source>
</evidence>
<dbReference type="PANTHER" id="PTHR30482:SF20">
    <property type="entry name" value="HIGH-AFFINITY BRANCHED-CHAIN AMINO ACID TRANSPORT SYSTEM PERMEASE PROTEIN LIVM"/>
    <property type="match status" value="1"/>
</dbReference>
<keyword evidence="3 6" id="KW-0812">Transmembrane</keyword>
<feature type="transmembrane region" description="Helical" evidence="6">
    <location>
        <begin position="23"/>
        <end position="56"/>
    </location>
</feature>
<name>A0A6J5YKC6_9ZZZZ</name>
<feature type="transmembrane region" description="Helical" evidence="6">
    <location>
        <begin position="260"/>
        <end position="286"/>
    </location>
</feature>
<dbReference type="Pfam" id="PF02653">
    <property type="entry name" value="BPD_transp_2"/>
    <property type="match status" value="1"/>
</dbReference>
<accession>A0A6J5YKC6</accession>
<feature type="transmembrane region" description="Helical" evidence="6">
    <location>
        <begin position="68"/>
        <end position="90"/>
    </location>
</feature>
<dbReference type="CDD" id="cd06581">
    <property type="entry name" value="TM_PBP1_LivM_like"/>
    <property type="match status" value="1"/>
</dbReference>
<dbReference type="EMBL" id="CAESAJ010000008">
    <property type="protein sequence ID" value="CAB4330935.1"/>
    <property type="molecule type" value="Genomic_DNA"/>
</dbReference>
<organism evidence="7">
    <name type="scientific">freshwater metagenome</name>
    <dbReference type="NCBI Taxonomy" id="449393"/>
    <lineage>
        <taxon>unclassified sequences</taxon>
        <taxon>metagenomes</taxon>
        <taxon>ecological metagenomes</taxon>
    </lineage>
</organism>